<reference evidence="2 3" key="1">
    <citation type="submission" date="2015-12" db="EMBL/GenBank/DDBJ databases">
        <title>Serinicoccus chungangenesis strain CD08_5 genome sequencing and assembly.</title>
        <authorList>
            <person name="Chander A.M."/>
            <person name="Kaur G."/>
            <person name="Nair G.R."/>
            <person name="Dhawan D.K."/>
            <person name="Kochhar R.K."/>
            <person name="Mayilraj S."/>
            <person name="Bhadada S.K."/>
        </authorList>
    </citation>
    <scope>NUCLEOTIDE SEQUENCE [LARGE SCALE GENOMIC DNA]</scope>
    <source>
        <strain evidence="2 3">CD08_5</strain>
    </source>
</reference>
<comment type="caution">
    <text evidence="2">The sequence shown here is derived from an EMBL/GenBank/DDBJ whole genome shotgun (WGS) entry which is preliminary data.</text>
</comment>
<keyword evidence="3" id="KW-1185">Reference proteome</keyword>
<feature type="region of interest" description="Disordered" evidence="1">
    <location>
        <begin position="1"/>
        <end position="112"/>
    </location>
</feature>
<feature type="compositionally biased region" description="Basic and acidic residues" evidence="1">
    <location>
        <begin position="462"/>
        <end position="471"/>
    </location>
</feature>
<feature type="region of interest" description="Disordered" evidence="1">
    <location>
        <begin position="562"/>
        <end position="582"/>
    </location>
</feature>
<evidence type="ECO:0008006" key="4">
    <source>
        <dbReference type="Google" id="ProtNLM"/>
    </source>
</evidence>
<evidence type="ECO:0000313" key="3">
    <source>
        <dbReference type="Proteomes" id="UP000054837"/>
    </source>
</evidence>
<organism evidence="2 3">
    <name type="scientific">Serinicoccus chungangensis</name>
    <dbReference type="NCBI Taxonomy" id="767452"/>
    <lineage>
        <taxon>Bacteria</taxon>
        <taxon>Bacillati</taxon>
        <taxon>Actinomycetota</taxon>
        <taxon>Actinomycetes</taxon>
        <taxon>Micrococcales</taxon>
        <taxon>Ornithinimicrobiaceae</taxon>
        <taxon>Serinicoccus</taxon>
    </lineage>
</organism>
<name>A0A0W8IEU1_9MICO</name>
<protein>
    <recommendedName>
        <fullName evidence="4">Aminoglycoside phosphotransferase domain-containing protein</fullName>
    </recommendedName>
</protein>
<evidence type="ECO:0000313" key="2">
    <source>
        <dbReference type="EMBL" id="KUG58463.1"/>
    </source>
</evidence>
<accession>A0A0W8IEU1</accession>
<dbReference type="InterPro" id="IPR011009">
    <property type="entry name" value="Kinase-like_dom_sf"/>
</dbReference>
<dbReference type="Proteomes" id="UP000054837">
    <property type="component" value="Unassembled WGS sequence"/>
</dbReference>
<feature type="region of interest" description="Disordered" evidence="1">
    <location>
        <begin position="449"/>
        <end position="482"/>
    </location>
</feature>
<proteinExistence type="predicted"/>
<gene>
    <name evidence="2" type="ORF">AVL62_11225</name>
</gene>
<dbReference type="EMBL" id="LQBL01000003">
    <property type="protein sequence ID" value="KUG58463.1"/>
    <property type="molecule type" value="Genomic_DNA"/>
</dbReference>
<dbReference type="STRING" id="767452.AVL62_11225"/>
<dbReference type="SUPFAM" id="SSF56112">
    <property type="entry name" value="Protein kinase-like (PK-like)"/>
    <property type="match status" value="2"/>
</dbReference>
<sequence length="938" mass="98883">MPAVEDGDVPRPVGRGRADADGSVGRGRADADGSVGPGRADADGSVGHGRADADGSVGRGEVAPRGPARVDGETRGSGRHTSDPVSSDPVMSNSVSSGPVPSNSVSSDPVSSDPVLELLLDPERLSGLLRTPVRVTRVRPKPGVSHTAALLGADGRVLGWVQALVGPARAKAAKARDRAERYGHGALIGSLPLPQWDAELVWGGIATDPELGSPLRRSGLDLTSPDLVLLRYNPLRRLVVRVGGQVVRVTAEPHAQRMSAVARSLAERGLPVVAPCELGPQPHPGSVPPRVRVSRRVSAWPWVEGSDLTQADLGPVRAAGELAARVHATSPPVAVDLPERGWGDLLAAARRSVALLHAVAPQAAHAARLALAGLPEQEPAPDPLSHEGRTGAEDGRHVLLHGDLSLDQFLLGDDGVVRLTDLDRACWGPVELDLASVRAAQIVHEVRRSSETGGVGDSAVGHGHEQRDEHRHTRRHDHRYGHEQRDELRHTLRHDHRHGAAAWEAFVDGYGRAPLPGAWVSAALLARVAEPWRSQAAGWREQTEEVAQLALDLLAGTLLPGGSGGQHAQADPGGSAVVAGPLTSRPSWRVPRVVRARAEDESGDDDAVTVTVGRAWPAGARDGQARVAIEGDDGRGRLRAGTISPGGAVTLLPHGEDPRLPGLAAAARTGSLLVHRAGRRAVVHRADGYLKIVRPGRAAALVDASARGAAVARDAGLVAADVVSSTDETVLTRTLPGIPVQRLASDGSWSDLWAAWAAGWTRWQQLPPAGLAAHTPADEAQVLRTWAQRVGALDLLTGTPWPERLARVATQLDGSPDVTLVAAHRDLHDGQLLWDGRRVGVVDLDTVCRAEPALDLANLHVHAGLRQAQGLWPASAADLVREAVGEVAVAGSVPASRLALARRATVARLVAVYCLRPRWRDVVLAWAEEQWQSEARHG</sequence>
<evidence type="ECO:0000256" key="1">
    <source>
        <dbReference type="SAM" id="MobiDB-lite"/>
    </source>
</evidence>
<dbReference type="AlphaFoldDB" id="A0A0W8IEU1"/>
<feature type="compositionally biased region" description="Basic and acidic residues" evidence="1">
    <location>
        <begin position="68"/>
        <end position="82"/>
    </location>
</feature>
<feature type="compositionally biased region" description="Low complexity" evidence="1">
    <location>
        <begin position="83"/>
        <end position="112"/>
    </location>
</feature>